<sequence>MKSVFEKEEAYWTEKFDAEDSLCCLPFSISSNKVVRSDLAANLSVIERPLPPELSARILALGNGSDMAVYMILLAVVKSILHIYVNRENILVGMPAIASLDKDNPPVHEVLILKNCVSANSTLKSLLGQIKTSISEAVAHQNLPFRKMVGQLNLQYTAHGVPVINTVVSLSNIHTAAYEQSVSADTVFRFHADNGVITLSLGYDSHRYDPALMDRMIDHLFRLSSVILFQPELELGKVELLSDSEKRQLLHEFNDTAADYPREKTLYGLFEEQVERDPEAVAVLFENERLTYGELNERANRLARTLRAKGVQADRLVGIMAERSLEMIVGIMAILKAGGAYVPIDPEYPEERIRYMLEDSGAQVLLLQRHLREKAAFDGDILELEDAAAYREDGSNPEPVSGPRHMAYVIYTSGSTGNPKGVMVEHHSVVNRILWMHKRYPIGAADTILQKTAFTFDVSVWELFWWSMVGSKVCMLSVGGEKNPERIVETIARYGITTMHFVPAMLHVFLEYVESLPTAAVLDKLRSLRQVFASGEALPPQHVARFQKAISAVNGAKLINLYGPTEATVDVSYFDCEPNEEYPIIPIGKPIDNTQLYIIKEGTGQLQPIGVAGELCIAGVGVARGYLNRPELTAEKFVRNPFGASAEERMYRTGDLARWLPDGNIEYLGRMDHQVKIRGYRIELGEVEARLLKVEAIQEAIVIARDSESGGKQLYAYFVANRPLTVSELRGTLAQGMPAYMIPSYFAQVERMPLTPNGKIDRKTLIAMEGKLQTGLEYVAPRTAQEAQLAQIWQEVLGLEKVGVKDNFFALGGHSLNLMQLVQRVYADTGTELPIHKVFQNPSVESMAYEIWESGSDGDSCHFVKLNSDGPVNVFCFPPGSGYGFSYLELAKALEGHCALYAIDFIDEIEDYGDMVERYADEAIRIQGQSPYVLLGYSVGGNLMFEVAKALEKRGCRVSDMIMVDSLVRQLVTDAMPDEELEDDIVEILDLVEGMKEGATRNPLIRDRVQQKVRAYLTYGDQLVNTGMVEANIHGLYTEETEALIRDHHVPTWSTATRQSYSEYRLAGVHAKVLHPESIAVNAQTIQQIVRQIAGPTGEVQKVLL</sequence>
<dbReference type="AlphaFoldDB" id="A0A081P9G7"/>
<dbReference type="GO" id="GO:0044550">
    <property type="term" value="P:secondary metabolite biosynthetic process"/>
    <property type="evidence" value="ECO:0007669"/>
    <property type="project" value="UniProtKB-ARBA"/>
</dbReference>
<dbReference type="InterPro" id="IPR036736">
    <property type="entry name" value="ACP-like_sf"/>
</dbReference>
<dbReference type="InterPro" id="IPR020802">
    <property type="entry name" value="TesA-like"/>
</dbReference>
<dbReference type="Pfam" id="PF13193">
    <property type="entry name" value="AMP-binding_C"/>
    <property type="match status" value="1"/>
</dbReference>
<protein>
    <recommendedName>
        <fullName evidence="8">Carrier domain-containing protein</fullName>
    </recommendedName>
</protein>
<dbReference type="GO" id="GO:0016874">
    <property type="term" value="F:ligase activity"/>
    <property type="evidence" value="ECO:0007669"/>
    <property type="project" value="UniProtKB-KW"/>
</dbReference>
<comment type="caution">
    <text evidence="9">The sequence shown here is derived from an EMBL/GenBank/DDBJ whole genome shotgun (WGS) entry which is preliminary data.</text>
</comment>
<dbReference type="EMBL" id="JNVM01000004">
    <property type="protein sequence ID" value="KEQ27340.1"/>
    <property type="molecule type" value="Genomic_DNA"/>
</dbReference>
<dbReference type="FunFam" id="3.40.50.980:FF:000002">
    <property type="entry name" value="Enterobactin synthetase component F"/>
    <property type="match status" value="1"/>
</dbReference>
<dbReference type="GO" id="GO:0017000">
    <property type="term" value="P:antibiotic biosynthetic process"/>
    <property type="evidence" value="ECO:0007669"/>
    <property type="project" value="UniProtKB-KW"/>
</dbReference>
<dbReference type="NCBIfam" id="TIGR01733">
    <property type="entry name" value="AA-adenyl-dom"/>
    <property type="match status" value="1"/>
</dbReference>
<dbReference type="Proteomes" id="UP000028123">
    <property type="component" value="Unassembled WGS sequence"/>
</dbReference>
<keyword evidence="7" id="KW-0511">Multifunctional enzyme</keyword>
<evidence type="ECO:0000256" key="5">
    <source>
        <dbReference type="ARBA" id="ARBA00022598"/>
    </source>
</evidence>
<feature type="domain" description="Carrier" evidence="8">
    <location>
        <begin position="780"/>
        <end position="855"/>
    </location>
</feature>
<dbReference type="FunFam" id="1.10.1200.10:FF:000005">
    <property type="entry name" value="Nonribosomal peptide synthetase 1"/>
    <property type="match status" value="1"/>
</dbReference>
<dbReference type="PROSITE" id="PS00455">
    <property type="entry name" value="AMP_BINDING"/>
    <property type="match status" value="1"/>
</dbReference>
<dbReference type="InterPro" id="IPR020845">
    <property type="entry name" value="AMP-binding_CS"/>
</dbReference>
<comment type="cofactor">
    <cofactor evidence="1">
        <name>pantetheine 4'-phosphate</name>
        <dbReference type="ChEBI" id="CHEBI:47942"/>
    </cofactor>
</comment>
<dbReference type="SUPFAM" id="SSF53474">
    <property type="entry name" value="alpha/beta-Hydrolases"/>
    <property type="match status" value="1"/>
</dbReference>
<dbReference type="InterPro" id="IPR001242">
    <property type="entry name" value="Condensation_dom"/>
</dbReference>
<dbReference type="PANTHER" id="PTHR45527:SF14">
    <property type="entry name" value="PLIPASTATIN SYNTHASE SUBUNIT B"/>
    <property type="match status" value="1"/>
</dbReference>
<dbReference type="Gene3D" id="2.30.38.10">
    <property type="entry name" value="Luciferase, Domain 3"/>
    <property type="match status" value="1"/>
</dbReference>
<dbReference type="SUPFAM" id="SSF47336">
    <property type="entry name" value="ACP-like"/>
    <property type="match status" value="1"/>
</dbReference>
<dbReference type="OrthoDB" id="9765680at2"/>
<dbReference type="Pfam" id="PF00975">
    <property type="entry name" value="Thioesterase"/>
    <property type="match status" value="1"/>
</dbReference>
<dbReference type="Gene3D" id="3.40.50.980">
    <property type="match status" value="2"/>
</dbReference>
<dbReference type="PANTHER" id="PTHR45527">
    <property type="entry name" value="NONRIBOSOMAL PEPTIDE SYNTHETASE"/>
    <property type="match status" value="1"/>
</dbReference>
<dbReference type="FunFam" id="3.40.50.980:FF:000001">
    <property type="entry name" value="Non-ribosomal peptide synthetase"/>
    <property type="match status" value="1"/>
</dbReference>
<evidence type="ECO:0000256" key="7">
    <source>
        <dbReference type="ARBA" id="ARBA00023268"/>
    </source>
</evidence>
<name>A0A081P9G7_9BACL</name>
<evidence type="ECO:0000256" key="1">
    <source>
        <dbReference type="ARBA" id="ARBA00001957"/>
    </source>
</evidence>
<evidence type="ECO:0000256" key="4">
    <source>
        <dbReference type="ARBA" id="ARBA00022553"/>
    </source>
</evidence>
<dbReference type="Gene3D" id="1.10.287.490">
    <property type="entry name" value="Helix hairpin bin"/>
    <property type="match status" value="1"/>
</dbReference>
<dbReference type="Gene3D" id="3.40.50.1820">
    <property type="entry name" value="alpha/beta hydrolase"/>
    <property type="match status" value="1"/>
</dbReference>
<dbReference type="FunFam" id="2.30.38.10:FF:000001">
    <property type="entry name" value="Non-ribosomal peptide synthetase PvdI"/>
    <property type="match status" value="1"/>
</dbReference>
<reference evidence="9 10" key="1">
    <citation type="submission" date="2014-06" db="EMBL/GenBank/DDBJ databases">
        <title>Draft genome sequence of Paenibacillus sp. MSt1.</title>
        <authorList>
            <person name="Aw Y.K."/>
            <person name="Ong K.S."/>
            <person name="Gan H.M."/>
            <person name="Lee S.M."/>
        </authorList>
    </citation>
    <scope>NUCLEOTIDE SEQUENCE [LARGE SCALE GENOMIC DNA]</scope>
    <source>
        <strain evidence="9 10">MSt1</strain>
    </source>
</reference>
<dbReference type="InterPro" id="IPR009081">
    <property type="entry name" value="PP-bd_ACP"/>
</dbReference>
<comment type="similarity">
    <text evidence="2">Belongs to the ATP-dependent AMP-binding enzyme family.</text>
</comment>
<keyword evidence="6" id="KW-0045">Antibiotic biosynthesis</keyword>
<dbReference type="SMART" id="SM00824">
    <property type="entry name" value="PKS_TE"/>
    <property type="match status" value="1"/>
</dbReference>
<dbReference type="Pfam" id="PF00668">
    <property type="entry name" value="Condensation"/>
    <property type="match status" value="1"/>
</dbReference>
<evidence type="ECO:0000313" key="9">
    <source>
        <dbReference type="EMBL" id="KEQ27340.1"/>
    </source>
</evidence>
<evidence type="ECO:0000256" key="6">
    <source>
        <dbReference type="ARBA" id="ARBA00023194"/>
    </source>
</evidence>
<organism evidence="9 10">
    <name type="scientific">Paenibacillus tyrfis</name>
    <dbReference type="NCBI Taxonomy" id="1501230"/>
    <lineage>
        <taxon>Bacteria</taxon>
        <taxon>Bacillati</taxon>
        <taxon>Bacillota</taxon>
        <taxon>Bacilli</taxon>
        <taxon>Bacillales</taxon>
        <taxon>Paenibacillaceae</taxon>
        <taxon>Paenibacillus</taxon>
    </lineage>
</organism>
<dbReference type="SUPFAM" id="SSF52777">
    <property type="entry name" value="CoA-dependent acyltransferases"/>
    <property type="match status" value="1"/>
</dbReference>
<keyword evidence="10" id="KW-1185">Reference proteome</keyword>
<dbReference type="FunFam" id="3.30.300.30:FF:000010">
    <property type="entry name" value="Enterobactin synthetase component F"/>
    <property type="match status" value="1"/>
</dbReference>
<dbReference type="InterPro" id="IPR000873">
    <property type="entry name" value="AMP-dep_synth/lig_dom"/>
</dbReference>
<dbReference type="InterPro" id="IPR010071">
    <property type="entry name" value="AA_adenyl_dom"/>
</dbReference>
<accession>A0A081P9G7</accession>
<keyword evidence="3" id="KW-0596">Phosphopantetheine</keyword>
<dbReference type="SUPFAM" id="SSF56801">
    <property type="entry name" value="Acetyl-CoA synthetase-like"/>
    <property type="match status" value="1"/>
</dbReference>
<dbReference type="Pfam" id="PF00550">
    <property type="entry name" value="PP-binding"/>
    <property type="match status" value="1"/>
</dbReference>
<dbReference type="eggNOG" id="COG1020">
    <property type="taxonomic scope" value="Bacteria"/>
</dbReference>
<dbReference type="GO" id="GO:0043041">
    <property type="term" value="P:amino acid activation for nonribosomal peptide biosynthetic process"/>
    <property type="evidence" value="ECO:0007669"/>
    <property type="project" value="TreeGrafter"/>
</dbReference>
<dbReference type="FunFam" id="3.40.50.12780:FF:000012">
    <property type="entry name" value="Non-ribosomal peptide synthetase"/>
    <property type="match status" value="1"/>
</dbReference>
<dbReference type="RefSeq" id="WP_036677589.1">
    <property type="nucleotide sequence ID" value="NZ_JNVM01000004.1"/>
</dbReference>
<dbReference type="InterPro" id="IPR045851">
    <property type="entry name" value="AMP-bd_C_sf"/>
</dbReference>
<evidence type="ECO:0000256" key="2">
    <source>
        <dbReference type="ARBA" id="ARBA00006432"/>
    </source>
</evidence>
<evidence type="ECO:0000259" key="8">
    <source>
        <dbReference type="PROSITE" id="PS50075"/>
    </source>
</evidence>
<evidence type="ECO:0000313" key="10">
    <source>
        <dbReference type="Proteomes" id="UP000028123"/>
    </source>
</evidence>
<dbReference type="GO" id="GO:0005829">
    <property type="term" value="C:cytosol"/>
    <property type="evidence" value="ECO:0007669"/>
    <property type="project" value="TreeGrafter"/>
</dbReference>
<keyword evidence="4" id="KW-0597">Phosphoprotein</keyword>
<dbReference type="InterPro" id="IPR029058">
    <property type="entry name" value="AB_hydrolase_fold"/>
</dbReference>
<dbReference type="Pfam" id="PF00501">
    <property type="entry name" value="AMP-binding"/>
    <property type="match status" value="1"/>
</dbReference>
<dbReference type="Gene3D" id="3.30.559.30">
    <property type="entry name" value="Nonribosomal peptide synthetase, condensation domain"/>
    <property type="match status" value="1"/>
</dbReference>
<dbReference type="PROSITE" id="PS50075">
    <property type="entry name" value="CARRIER"/>
    <property type="match status" value="1"/>
</dbReference>
<evidence type="ECO:0000256" key="3">
    <source>
        <dbReference type="ARBA" id="ARBA00022450"/>
    </source>
</evidence>
<dbReference type="InterPro" id="IPR025110">
    <property type="entry name" value="AMP-bd_C"/>
</dbReference>
<dbReference type="GO" id="GO:0031177">
    <property type="term" value="F:phosphopantetheine binding"/>
    <property type="evidence" value="ECO:0007669"/>
    <property type="project" value="TreeGrafter"/>
</dbReference>
<dbReference type="Gene3D" id="1.10.1200.10">
    <property type="entry name" value="ACP-like"/>
    <property type="match status" value="1"/>
</dbReference>
<gene>
    <name evidence="9" type="ORF">ET33_26115</name>
</gene>
<keyword evidence="5" id="KW-0436">Ligase</keyword>
<proteinExistence type="inferred from homology"/>
<dbReference type="CDD" id="cd05930">
    <property type="entry name" value="A_NRPS"/>
    <property type="match status" value="1"/>
</dbReference>
<dbReference type="InterPro" id="IPR001031">
    <property type="entry name" value="Thioesterase"/>
</dbReference>
<dbReference type="PROSITE" id="PS00012">
    <property type="entry name" value="PHOSPHOPANTETHEINE"/>
    <property type="match status" value="1"/>
</dbReference>
<dbReference type="InterPro" id="IPR006162">
    <property type="entry name" value="Ppantetheine_attach_site"/>
</dbReference>
<dbReference type="Gene3D" id="3.30.300.30">
    <property type="match status" value="1"/>
</dbReference>